<protein>
    <recommendedName>
        <fullName evidence="4">TonB-dependent receptor-like beta-barrel domain-containing protein</fullName>
    </recommendedName>
</protein>
<gene>
    <name evidence="1" type="ORF">OEG84_00030</name>
    <name evidence="2" type="ORF">OEG84_25030</name>
</gene>
<dbReference type="EMBL" id="JAOVZR010000004">
    <property type="protein sequence ID" value="MCY0150872.1"/>
    <property type="molecule type" value="Genomic_DNA"/>
</dbReference>
<proteinExistence type="predicted"/>
<accession>A0ABT3Z341</accession>
<dbReference type="Proteomes" id="UP001073227">
    <property type="component" value="Unassembled WGS sequence"/>
</dbReference>
<comment type="caution">
    <text evidence="1">The sequence shown here is derived from an EMBL/GenBank/DDBJ whole genome shotgun (WGS) entry which is preliminary data.</text>
</comment>
<sequence length="142" mass="16256">MFDADELVISKVGKDATNASLPDTDKIFDSKWLFGLQVLGSGVWTYPKEVSTYRDFTLPDYGFQPALMIRTKARPHYKDNGVEYQFALATDRPNISVFTGVEFTYDRTNSITPHKFVNDTTVRIYRTDPYSAVEFHWLALAL</sequence>
<evidence type="ECO:0000313" key="2">
    <source>
        <dbReference type="EMBL" id="MCY0150872.1"/>
    </source>
</evidence>
<dbReference type="RefSeq" id="WP_267651838.1">
    <property type="nucleotide sequence ID" value="NZ_JAOVZR010000001.1"/>
</dbReference>
<name>A0ABT3Z341_9HYPH</name>
<dbReference type="EMBL" id="JAOVZR010000001">
    <property type="protein sequence ID" value="MCY0146144.1"/>
    <property type="molecule type" value="Genomic_DNA"/>
</dbReference>
<evidence type="ECO:0000313" key="3">
    <source>
        <dbReference type="Proteomes" id="UP001073227"/>
    </source>
</evidence>
<organism evidence="1 3">
    <name type="scientific">Hoeflea algicola</name>
    <dbReference type="NCBI Taxonomy" id="2983763"/>
    <lineage>
        <taxon>Bacteria</taxon>
        <taxon>Pseudomonadati</taxon>
        <taxon>Pseudomonadota</taxon>
        <taxon>Alphaproteobacteria</taxon>
        <taxon>Hyphomicrobiales</taxon>
        <taxon>Rhizobiaceae</taxon>
        <taxon>Hoeflea</taxon>
    </lineage>
</organism>
<evidence type="ECO:0008006" key="4">
    <source>
        <dbReference type="Google" id="ProtNLM"/>
    </source>
</evidence>
<evidence type="ECO:0000313" key="1">
    <source>
        <dbReference type="EMBL" id="MCY0146144.1"/>
    </source>
</evidence>
<keyword evidence="3" id="KW-1185">Reference proteome</keyword>
<reference evidence="1" key="1">
    <citation type="submission" date="2022-10" db="EMBL/GenBank/DDBJ databases">
        <title>Hoeflea sp. G2-23, isolated from marine algae.</title>
        <authorList>
            <person name="Kristyanto S."/>
            <person name="Kim J.M."/>
            <person name="Jeon C.O."/>
        </authorList>
    </citation>
    <scope>NUCLEOTIDE SEQUENCE</scope>
    <source>
        <strain evidence="1">G2-23</strain>
    </source>
</reference>